<dbReference type="Proteomes" id="UP000278632">
    <property type="component" value="Unassembled WGS sequence"/>
</dbReference>
<keyword evidence="2" id="KW-1185">Reference proteome</keyword>
<evidence type="ECO:0000313" key="1">
    <source>
        <dbReference type="EMBL" id="RNL40770.1"/>
    </source>
</evidence>
<comment type="caution">
    <text evidence="1">The sequence shown here is derived from an EMBL/GenBank/DDBJ whole genome shotgun (WGS) entry which is preliminary data.</text>
</comment>
<dbReference type="EMBL" id="QICD01000024">
    <property type="protein sequence ID" value="RNL40770.1"/>
    <property type="molecule type" value="Genomic_DNA"/>
</dbReference>
<accession>A0A3N0B1K9</accession>
<dbReference type="AlphaFoldDB" id="A0A3N0B1K9"/>
<sequence length="77" mass="7987">MLDVRRGMCCVESEALVLVEVMPLCCIDPLEAAVLAMRVEAAADSDLSSIGLPVRCAAVMPCATAFALAEGVGDVVF</sequence>
<evidence type="ECO:0000313" key="2">
    <source>
        <dbReference type="Proteomes" id="UP000278632"/>
    </source>
</evidence>
<organism evidence="1 2">
    <name type="scientific">Paraeggerthella hongkongensis</name>
    <dbReference type="NCBI Taxonomy" id="230658"/>
    <lineage>
        <taxon>Bacteria</taxon>
        <taxon>Bacillati</taxon>
        <taxon>Actinomycetota</taxon>
        <taxon>Coriobacteriia</taxon>
        <taxon>Eggerthellales</taxon>
        <taxon>Eggerthellaceae</taxon>
        <taxon>Paraeggerthella</taxon>
    </lineage>
</organism>
<gene>
    <name evidence="1" type="ORF">DMP08_09920</name>
</gene>
<protein>
    <submittedName>
        <fullName evidence="1">Uncharacterized protein</fullName>
    </submittedName>
</protein>
<proteinExistence type="predicted"/>
<reference evidence="2" key="1">
    <citation type="submission" date="2018-05" db="EMBL/GenBank/DDBJ databases">
        <title>Genome Sequencing of selected type strains of the family Eggerthellaceae.</title>
        <authorList>
            <person name="Danylec N."/>
            <person name="Stoll D.A."/>
            <person name="Doetsch A."/>
            <person name="Huch M."/>
        </authorList>
    </citation>
    <scope>NUCLEOTIDE SEQUENCE [LARGE SCALE GENOMIC DNA]</scope>
    <source>
        <strain evidence="2">DSM 16106</strain>
    </source>
</reference>
<name>A0A3N0B1K9_9ACTN</name>